<dbReference type="PANTHER" id="PTHR11955">
    <property type="entry name" value="FATTY ACID BINDING PROTEIN"/>
    <property type="match status" value="1"/>
</dbReference>
<evidence type="ECO:0000256" key="1">
    <source>
        <dbReference type="ARBA" id="ARBA00008390"/>
    </source>
</evidence>
<dbReference type="InterPro" id="IPR031259">
    <property type="entry name" value="ILBP"/>
</dbReference>
<comment type="similarity">
    <text evidence="1">Belongs to the calycin superfamily. Fatty-acid binding protein (FABP) family.</text>
</comment>
<reference evidence="4 5" key="1">
    <citation type="submission" date="2020-11" db="EMBL/GenBank/DDBJ databases">
        <authorList>
            <person name="Wallbank WR R."/>
            <person name="Pardo Diaz C."/>
            <person name="Kozak K."/>
            <person name="Martin S."/>
            <person name="Jiggins C."/>
            <person name="Moest M."/>
            <person name="Warren A I."/>
            <person name="Generalovic N T."/>
            <person name="Byers J.R.P. K."/>
            <person name="Montejo-Kovacevich G."/>
            <person name="Yen C E."/>
        </authorList>
    </citation>
    <scope>NUCLEOTIDE SEQUENCE [LARGE SCALE GENOMIC DNA]</scope>
</reference>
<dbReference type="Proteomes" id="UP000594454">
    <property type="component" value="Chromosome 6"/>
</dbReference>
<sequence length="129" mass="14416">MAAWEGKKYKLEKSENLDAYMEALGVSAENRKLGNTIFPTVSLVKNGDEYEYTTASTVRNNVMKFKPGVEFDLDTLDGRKTKAVCHFENPNKLIQKDSTGTITREFTGTELVSTCTTNGITAVRYYKAV</sequence>
<dbReference type="OrthoDB" id="354351at2759"/>
<dbReference type="InterPro" id="IPR012674">
    <property type="entry name" value="Calycin"/>
</dbReference>
<dbReference type="Gene3D" id="2.40.128.20">
    <property type="match status" value="1"/>
</dbReference>
<keyword evidence="2" id="KW-0446">Lipid-binding</keyword>
<keyword evidence="5" id="KW-1185">Reference proteome</keyword>
<proteinExistence type="inferred from homology"/>
<dbReference type="AlphaFoldDB" id="A0A7R8V5L9"/>
<dbReference type="InParanoid" id="A0A7R8V5L9"/>
<protein>
    <recommendedName>
        <fullName evidence="3">Lipocalin/cytosolic fatty-acid binding domain-containing protein</fullName>
    </recommendedName>
</protein>
<dbReference type="Pfam" id="PF00061">
    <property type="entry name" value="Lipocalin"/>
    <property type="match status" value="1"/>
</dbReference>
<dbReference type="OMA" id="HIECTIT"/>
<dbReference type="InterPro" id="IPR000566">
    <property type="entry name" value="Lipocln_cytosolic_FA-bd_dom"/>
</dbReference>
<dbReference type="GO" id="GO:0008289">
    <property type="term" value="F:lipid binding"/>
    <property type="evidence" value="ECO:0007669"/>
    <property type="project" value="UniProtKB-KW"/>
</dbReference>
<accession>A0A7R8V5L9</accession>
<feature type="domain" description="Lipocalin/cytosolic fatty-acid binding" evidence="3">
    <location>
        <begin position="8"/>
        <end position="124"/>
    </location>
</feature>
<evidence type="ECO:0000313" key="5">
    <source>
        <dbReference type="Proteomes" id="UP000594454"/>
    </source>
</evidence>
<dbReference type="SUPFAM" id="SSF50814">
    <property type="entry name" value="Lipocalins"/>
    <property type="match status" value="1"/>
</dbReference>
<dbReference type="InterPro" id="IPR000463">
    <property type="entry name" value="Fatty_acid-bd"/>
</dbReference>
<dbReference type="PRINTS" id="PR00178">
    <property type="entry name" value="FATTYACIDBP"/>
</dbReference>
<evidence type="ECO:0000259" key="3">
    <source>
        <dbReference type="Pfam" id="PF00061"/>
    </source>
</evidence>
<organism evidence="4 5">
    <name type="scientific">Hermetia illucens</name>
    <name type="common">Black soldier fly</name>
    <dbReference type="NCBI Taxonomy" id="343691"/>
    <lineage>
        <taxon>Eukaryota</taxon>
        <taxon>Metazoa</taxon>
        <taxon>Ecdysozoa</taxon>
        <taxon>Arthropoda</taxon>
        <taxon>Hexapoda</taxon>
        <taxon>Insecta</taxon>
        <taxon>Pterygota</taxon>
        <taxon>Neoptera</taxon>
        <taxon>Endopterygota</taxon>
        <taxon>Diptera</taxon>
        <taxon>Brachycera</taxon>
        <taxon>Stratiomyomorpha</taxon>
        <taxon>Stratiomyidae</taxon>
        <taxon>Hermetiinae</taxon>
        <taxon>Hermetia</taxon>
    </lineage>
</organism>
<gene>
    <name evidence="4" type="ORF">HERILL_LOCUS15599</name>
</gene>
<evidence type="ECO:0000256" key="2">
    <source>
        <dbReference type="ARBA" id="ARBA00023121"/>
    </source>
</evidence>
<dbReference type="EMBL" id="LR899014">
    <property type="protein sequence ID" value="CAD7093311.1"/>
    <property type="molecule type" value="Genomic_DNA"/>
</dbReference>
<evidence type="ECO:0000313" key="4">
    <source>
        <dbReference type="EMBL" id="CAD7093311.1"/>
    </source>
</evidence>
<name>A0A7R8V5L9_HERIL</name>